<dbReference type="Gene3D" id="3.40.50.1000">
    <property type="entry name" value="HAD superfamily/HAD-like"/>
    <property type="match status" value="1"/>
</dbReference>
<dbReference type="AlphaFoldDB" id="A0A0N5A1C7"/>
<keyword evidence="6 9" id="KW-0378">Hydrolase</keyword>
<dbReference type="PANTHER" id="PTHR13045">
    <property type="entry name" value="5'-NUCLEOTIDASE"/>
    <property type="match status" value="1"/>
</dbReference>
<reference evidence="11" key="1">
    <citation type="submission" date="2017-02" db="UniProtKB">
        <authorList>
            <consortium name="WormBaseParasite"/>
        </authorList>
    </citation>
    <scope>IDENTIFICATION</scope>
</reference>
<dbReference type="SFLD" id="SFLDG01128">
    <property type="entry name" value="C1.4:_5'-Nucleotidase_Like"/>
    <property type="match status" value="1"/>
</dbReference>
<comment type="catalytic activity">
    <reaction evidence="1 9">
        <text>a ribonucleoside 5'-phosphate + H2O = a ribonucleoside + phosphate</text>
        <dbReference type="Rhea" id="RHEA:12484"/>
        <dbReference type="ChEBI" id="CHEBI:15377"/>
        <dbReference type="ChEBI" id="CHEBI:18254"/>
        <dbReference type="ChEBI" id="CHEBI:43474"/>
        <dbReference type="ChEBI" id="CHEBI:58043"/>
        <dbReference type="EC" id="3.1.3.5"/>
    </reaction>
</comment>
<organism evidence="10 11">
    <name type="scientific">Parastrongyloides trichosuri</name>
    <name type="common">Possum-specific nematode worm</name>
    <dbReference type="NCBI Taxonomy" id="131310"/>
    <lineage>
        <taxon>Eukaryota</taxon>
        <taxon>Metazoa</taxon>
        <taxon>Ecdysozoa</taxon>
        <taxon>Nematoda</taxon>
        <taxon>Chromadorea</taxon>
        <taxon>Rhabditida</taxon>
        <taxon>Tylenchina</taxon>
        <taxon>Panagrolaimomorpha</taxon>
        <taxon>Strongyloidoidea</taxon>
        <taxon>Strongyloididae</taxon>
        <taxon>Parastrongyloides</taxon>
    </lineage>
</organism>
<sequence length="298" mass="34555">MDFLINSSKIYIKNKSYVSRIINGLTEGGTKNLTVISDFDYTISRYRDDNGNQNLTTHQIFKLGTEISNPNLGKKLIKYHNKYFPLEYSKDLTRDEKIPLMEEWWKLSQGAIAEERLHYDKITDIVMTNNIELRKNFCEFVKSLNLSNVPFIVFSAGIGNVIDIILKKKMRLNENNIHIISNTMIFNHDNVCVNFSEPVIHTFSKNYTAIKENNPILNIVKNRNNVLLMGDSLGDVDMEINKNRKGNTLKVGYLNFDINNLLQKYMNCYDIVCVDDQTMEIPQYILKIIENGVYVDEL</sequence>
<dbReference type="SUPFAM" id="SSF56784">
    <property type="entry name" value="HAD-like"/>
    <property type="match status" value="1"/>
</dbReference>
<evidence type="ECO:0000256" key="5">
    <source>
        <dbReference type="ARBA" id="ARBA00022741"/>
    </source>
</evidence>
<dbReference type="InterPro" id="IPR023214">
    <property type="entry name" value="HAD_sf"/>
</dbReference>
<evidence type="ECO:0000256" key="3">
    <source>
        <dbReference type="ARBA" id="ARBA00012643"/>
    </source>
</evidence>
<dbReference type="GO" id="GO:0009117">
    <property type="term" value="P:nucleotide metabolic process"/>
    <property type="evidence" value="ECO:0007669"/>
    <property type="project" value="UniProtKB-KW"/>
</dbReference>
<dbReference type="SFLD" id="SFLDS00003">
    <property type="entry name" value="Haloacid_Dehalogenase"/>
    <property type="match status" value="1"/>
</dbReference>
<keyword evidence="10" id="KW-1185">Reference proteome</keyword>
<dbReference type="Pfam" id="PF05822">
    <property type="entry name" value="UMPH-1"/>
    <property type="match status" value="1"/>
</dbReference>
<dbReference type="WBParaSite" id="PTRK_0001542600.1">
    <property type="protein sequence ID" value="PTRK_0001542600.1"/>
    <property type="gene ID" value="PTRK_0001542600"/>
</dbReference>
<dbReference type="EC" id="3.1.3.5" evidence="3 9"/>
<protein>
    <recommendedName>
        <fullName evidence="3 9">5'-nucleotidase</fullName>
        <ecNumber evidence="3 9">3.1.3.5</ecNumber>
    </recommendedName>
</protein>
<dbReference type="GO" id="GO:0000287">
    <property type="term" value="F:magnesium ion binding"/>
    <property type="evidence" value="ECO:0007669"/>
    <property type="project" value="InterPro"/>
</dbReference>
<dbReference type="PANTHER" id="PTHR13045:SF0">
    <property type="entry name" value="7-METHYLGUANOSINE PHOSPHATE-SPECIFIC 5'-NUCLEOTIDASE"/>
    <property type="match status" value="1"/>
</dbReference>
<dbReference type="NCBIfam" id="TIGR01544">
    <property type="entry name" value="HAD-SF-IE"/>
    <property type="match status" value="1"/>
</dbReference>
<proteinExistence type="inferred from homology"/>
<keyword evidence="9" id="KW-0963">Cytoplasm</keyword>
<accession>A0A0N5A1C7</accession>
<dbReference type="GO" id="GO:0000166">
    <property type="term" value="F:nucleotide binding"/>
    <property type="evidence" value="ECO:0007669"/>
    <property type="project" value="UniProtKB-KW"/>
</dbReference>
<evidence type="ECO:0000313" key="11">
    <source>
        <dbReference type="WBParaSite" id="PTRK_0001542600.1"/>
    </source>
</evidence>
<evidence type="ECO:0000256" key="1">
    <source>
        <dbReference type="ARBA" id="ARBA00000815"/>
    </source>
</evidence>
<dbReference type="InterPro" id="IPR036412">
    <property type="entry name" value="HAD-like_sf"/>
</dbReference>
<keyword evidence="8 9" id="KW-0546">Nucleotide metabolism</keyword>
<dbReference type="InterPro" id="IPR006434">
    <property type="entry name" value="Pyrimidine_nucleotidase_eu"/>
</dbReference>
<evidence type="ECO:0000256" key="9">
    <source>
        <dbReference type="RuleBase" id="RU361276"/>
    </source>
</evidence>
<keyword evidence="5 9" id="KW-0547">Nucleotide-binding</keyword>
<evidence type="ECO:0000256" key="2">
    <source>
        <dbReference type="ARBA" id="ARBA00008389"/>
    </source>
</evidence>
<name>A0A0N5A1C7_PARTI</name>
<evidence type="ECO:0000256" key="6">
    <source>
        <dbReference type="ARBA" id="ARBA00022801"/>
    </source>
</evidence>
<dbReference type="GO" id="GO:0005737">
    <property type="term" value="C:cytoplasm"/>
    <property type="evidence" value="ECO:0007669"/>
    <property type="project" value="UniProtKB-SubCell"/>
</dbReference>
<comment type="similarity">
    <text evidence="2 9">Belongs to the pyrimidine 5'-nucleotidase family.</text>
</comment>
<comment type="subcellular location">
    <subcellularLocation>
        <location evidence="9">Cytoplasm</location>
    </subcellularLocation>
</comment>
<dbReference type="GO" id="GO:0008253">
    <property type="term" value="F:5'-nucleotidase activity"/>
    <property type="evidence" value="ECO:0007669"/>
    <property type="project" value="UniProtKB-EC"/>
</dbReference>
<dbReference type="Gene3D" id="1.10.150.340">
    <property type="entry name" value="Pyrimidine 5'-nucleotidase (UMPH-1), N-terminal domain"/>
    <property type="match status" value="1"/>
</dbReference>
<evidence type="ECO:0000256" key="4">
    <source>
        <dbReference type="ARBA" id="ARBA00022723"/>
    </source>
</evidence>
<evidence type="ECO:0000256" key="7">
    <source>
        <dbReference type="ARBA" id="ARBA00022842"/>
    </source>
</evidence>
<evidence type="ECO:0000313" key="10">
    <source>
        <dbReference type="Proteomes" id="UP000038045"/>
    </source>
</evidence>
<dbReference type="Proteomes" id="UP000038045">
    <property type="component" value="Unplaced"/>
</dbReference>
<evidence type="ECO:0000256" key="8">
    <source>
        <dbReference type="ARBA" id="ARBA00023080"/>
    </source>
</evidence>
<keyword evidence="7" id="KW-0460">Magnesium</keyword>
<keyword evidence="4" id="KW-0479">Metal-binding</keyword>
<dbReference type="STRING" id="131310.A0A0N5A1C7"/>